<gene>
    <name evidence="1" type="ORF">Psuf_089850</name>
</gene>
<name>A0A6F8Z001_9ACTN</name>
<dbReference type="AlphaFoldDB" id="A0A6F8Z001"/>
<dbReference type="EMBL" id="AP022871">
    <property type="protein sequence ID" value="BCB91672.1"/>
    <property type="molecule type" value="Genomic_DNA"/>
</dbReference>
<reference evidence="1 2" key="2">
    <citation type="submission" date="2020-03" db="EMBL/GenBank/DDBJ databases">
        <authorList>
            <person name="Ichikawa N."/>
            <person name="Kimura A."/>
            <person name="Kitahashi Y."/>
            <person name="Uohara A."/>
        </authorList>
    </citation>
    <scope>NUCLEOTIDE SEQUENCE [LARGE SCALE GENOMIC DNA]</scope>
    <source>
        <strain evidence="1 2">NBRC 105367</strain>
    </source>
</reference>
<dbReference type="PANTHER" id="PTHR42830:SF2">
    <property type="entry name" value="OSMC_OHR FAMILY PROTEIN"/>
    <property type="match status" value="1"/>
</dbReference>
<sequence>MALGRTHEYEVAVHWTGNRGTGTSGYRDYGRDHDVETAGRPGLAGSADPAFRGDRTRWNPELLLVAALAECHMLSYLHHCAVAGVVVTAYTGGALGTMRQEGDGGHFTEVVLRPRVTVASPGMVETAVRLHENAHRDCFIASSVNFPVRHEPDVRSEAA</sequence>
<evidence type="ECO:0000313" key="1">
    <source>
        <dbReference type="EMBL" id="BCB91672.1"/>
    </source>
</evidence>
<accession>A0A6F8Z001</accession>
<dbReference type="KEGG" id="psuu:Psuf_089850"/>
<reference evidence="1 2" key="1">
    <citation type="submission" date="2020-03" db="EMBL/GenBank/DDBJ databases">
        <title>Whole genome shotgun sequence of Phytohabitans suffuscus NBRC 105367.</title>
        <authorList>
            <person name="Komaki H."/>
            <person name="Tamura T."/>
        </authorList>
    </citation>
    <scope>NUCLEOTIDE SEQUENCE [LARGE SCALE GENOMIC DNA]</scope>
    <source>
        <strain evidence="1 2">NBRC 105367</strain>
    </source>
</reference>
<evidence type="ECO:0000313" key="2">
    <source>
        <dbReference type="Proteomes" id="UP000503011"/>
    </source>
</evidence>
<proteinExistence type="predicted"/>
<protein>
    <submittedName>
        <fullName evidence="1">Peroxiredoxin</fullName>
    </submittedName>
</protein>
<organism evidence="1 2">
    <name type="scientific">Phytohabitans suffuscus</name>
    <dbReference type="NCBI Taxonomy" id="624315"/>
    <lineage>
        <taxon>Bacteria</taxon>
        <taxon>Bacillati</taxon>
        <taxon>Actinomycetota</taxon>
        <taxon>Actinomycetes</taxon>
        <taxon>Micromonosporales</taxon>
        <taxon>Micromonosporaceae</taxon>
    </lineage>
</organism>
<dbReference type="InterPro" id="IPR036102">
    <property type="entry name" value="OsmC/Ohrsf"/>
</dbReference>
<dbReference type="SUPFAM" id="SSF82784">
    <property type="entry name" value="OsmC-like"/>
    <property type="match status" value="1"/>
</dbReference>
<dbReference type="InterPro" id="IPR015946">
    <property type="entry name" value="KH_dom-like_a/b"/>
</dbReference>
<dbReference type="PANTHER" id="PTHR42830">
    <property type="entry name" value="OSMOTICALLY INDUCIBLE FAMILY PROTEIN"/>
    <property type="match status" value="1"/>
</dbReference>
<keyword evidence="2" id="KW-1185">Reference proteome</keyword>
<dbReference type="Pfam" id="PF02566">
    <property type="entry name" value="OsmC"/>
    <property type="match status" value="1"/>
</dbReference>
<dbReference type="Gene3D" id="3.30.300.20">
    <property type="match status" value="1"/>
</dbReference>
<dbReference type="InterPro" id="IPR052707">
    <property type="entry name" value="OsmC_Ohr_Peroxiredoxin"/>
</dbReference>
<dbReference type="Proteomes" id="UP000503011">
    <property type="component" value="Chromosome"/>
</dbReference>
<dbReference type="InterPro" id="IPR003718">
    <property type="entry name" value="OsmC/Ohr_fam"/>
</dbReference>